<feature type="transmembrane region" description="Helical" evidence="1">
    <location>
        <begin position="91"/>
        <end position="119"/>
    </location>
</feature>
<evidence type="ECO:0000313" key="3">
    <source>
        <dbReference type="Proteomes" id="UP000182510"/>
    </source>
</evidence>
<keyword evidence="1" id="KW-0472">Membrane</keyword>
<dbReference type="STRING" id="1913577.LPB144_05100"/>
<dbReference type="Proteomes" id="UP000182510">
    <property type="component" value="Chromosome"/>
</dbReference>
<keyword evidence="3" id="KW-1185">Reference proteome</keyword>
<feature type="transmembrane region" description="Helical" evidence="1">
    <location>
        <begin position="58"/>
        <end position="79"/>
    </location>
</feature>
<dbReference type="AlphaFoldDB" id="A0A1L3J3W3"/>
<dbReference type="EMBL" id="CP018153">
    <property type="protein sequence ID" value="APG59829.1"/>
    <property type="molecule type" value="Genomic_DNA"/>
</dbReference>
<organism evidence="2 3">
    <name type="scientific">Christiangramia salexigens</name>
    <dbReference type="NCBI Taxonomy" id="1913577"/>
    <lineage>
        <taxon>Bacteria</taxon>
        <taxon>Pseudomonadati</taxon>
        <taxon>Bacteroidota</taxon>
        <taxon>Flavobacteriia</taxon>
        <taxon>Flavobacteriales</taxon>
        <taxon>Flavobacteriaceae</taxon>
        <taxon>Christiangramia</taxon>
    </lineage>
</organism>
<reference evidence="2 3" key="1">
    <citation type="submission" date="2016-11" db="EMBL/GenBank/DDBJ databases">
        <title>Gramella sp. LPB0144 isolated from marine environment.</title>
        <authorList>
            <person name="Kim E."/>
            <person name="Yi H."/>
        </authorList>
    </citation>
    <scope>NUCLEOTIDE SEQUENCE [LARGE SCALE GENOMIC DNA]</scope>
    <source>
        <strain evidence="2 3">LPB0144</strain>
    </source>
</reference>
<accession>A0A1L3J3W3</accession>
<keyword evidence="1" id="KW-0812">Transmembrane</keyword>
<protein>
    <submittedName>
        <fullName evidence="2">Uncharacterized protein</fullName>
    </submittedName>
</protein>
<keyword evidence="1" id="KW-1133">Transmembrane helix</keyword>
<evidence type="ECO:0000256" key="1">
    <source>
        <dbReference type="SAM" id="Phobius"/>
    </source>
</evidence>
<name>A0A1L3J3W3_9FLAO</name>
<gene>
    <name evidence="2" type="ORF">LPB144_05100</name>
</gene>
<sequence>MTIFLIILAVFSLISLGLIISKYYNPNIEKVLTRLVIISFLLSIIISILMWFEFRLKGSYTTSIIGMTFWCGTILLYGLTKNKTKRIITGLLTIPTFIIGIMSLIVQPLVLLFAVPYLAFQSPMAKFDIDKKHNIEVRNPGFMACGESLYVTKSEYLIFDKQIYVGNNHCVKGIHKIKTIEFNKQKMIFLIYHDGVEKEENPYKYEVSRETVGNNGSSPISGTVRNK</sequence>
<dbReference type="KEGG" id="grl:LPB144_05100"/>
<feature type="transmembrane region" description="Helical" evidence="1">
    <location>
        <begin position="6"/>
        <end position="24"/>
    </location>
</feature>
<proteinExistence type="predicted"/>
<evidence type="ECO:0000313" key="2">
    <source>
        <dbReference type="EMBL" id="APG59829.1"/>
    </source>
</evidence>
<feature type="transmembrane region" description="Helical" evidence="1">
    <location>
        <begin position="31"/>
        <end position="52"/>
    </location>
</feature>